<accession>F2IEX0</accession>
<gene>
    <name evidence="1" type="ordered locus">Fluta_0429</name>
</gene>
<evidence type="ECO:0000313" key="1">
    <source>
        <dbReference type="EMBL" id="AEA42435.1"/>
    </source>
</evidence>
<protein>
    <submittedName>
        <fullName evidence="1">Uncharacterized protein</fullName>
    </submittedName>
</protein>
<dbReference type="EMBL" id="CP002542">
    <property type="protein sequence ID" value="AEA42435.1"/>
    <property type="molecule type" value="Genomic_DNA"/>
</dbReference>
<dbReference type="AlphaFoldDB" id="F2IEX0"/>
<dbReference type="Proteomes" id="UP000007463">
    <property type="component" value="Chromosome"/>
</dbReference>
<dbReference type="RefSeq" id="WP_013685209.1">
    <property type="nucleotide sequence ID" value="NC_015321.1"/>
</dbReference>
<dbReference type="KEGG" id="fte:Fluta_0429"/>
<sequence precursor="true">MRYLFFYILILSTYSVCAQKKYFLYGVDYVDTKVKYFEIEYDTLRNEIFFFNPINKPVLYSYQIKSKFEKLAAEFPDSLTLDTTFYTIIDSTITERKLLYKAKWNKEKDSIFLTEINGYADTFQNARNILVLNRRGKQSSRLMLANCEWDDCGSFNRDWDADWWVRTKYKGKKKIASLENRQVFIFKYYYESKLDNLKWYSTIYFDTKSLLPVGLIIQKLEWKYNKGKKYMGIGTKKYFIK</sequence>
<reference evidence="1 2" key="1">
    <citation type="journal article" date="2011" name="Stand. Genomic Sci.">
        <title>Complete genome sequence of the gliding freshwater bacterium Fluviicola taffensis type strain (RW262).</title>
        <authorList>
            <person name="Woyke T."/>
            <person name="Chertkov O."/>
            <person name="Lapidus A."/>
            <person name="Nolan M."/>
            <person name="Lucas S."/>
            <person name="Del Rio T.G."/>
            <person name="Tice H."/>
            <person name="Cheng J.F."/>
            <person name="Tapia R."/>
            <person name="Han C."/>
            <person name="Goodwin L."/>
            <person name="Pitluck S."/>
            <person name="Liolios K."/>
            <person name="Pagani I."/>
            <person name="Ivanova N."/>
            <person name="Huntemann M."/>
            <person name="Mavromatis K."/>
            <person name="Mikhailova N."/>
            <person name="Pati A."/>
            <person name="Chen A."/>
            <person name="Palaniappan K."/>
            <person name="Land M."/>
            <person name="Hauser L."/>
            <person name="Brambilla E.M."/>
            <person name="Rohde M."/>
            <person name="Mwirichia R."/>
            <person name="Sikorski J."/>
            <person name="Tindall B.J."/>
            <person name="Goker M."/>
            <person name="Bristow J."/>
            <person name="Eisen J.A."/>
            <person name="Markowitz V."/>
            <person name="Hugenholtz P."/>
            <person name="Klenk H.P."/>
            <person name="Kyrpides N.C."/>
        </authorList>
    </citation>
    <scope>NUCLEOTIDE SEQUENCE [LARGE SCALE GENOMIC DNA]</scope>
    <source>
        <strain evidence="2">DSM 16823 / RW262 / RW262</strain>
    </source>
</reference>
<keyword evidence="2" id="KW-1185">Reference proteome</keyword>
<proteinExistence type="predicted"/>
<evidence type="ECO:0000313" key="2">
    <source>
        <dbReference type="Proteomes" id="UP000007463"/>
    </source>
</evidence>
<dbReference type="HOGENOM" id="CLU_1150520_0_0_10"/>
<name>F2IEX0_FLUTR</name>
<organism evidence="1 2">
    <name type="scientific">Fluviicola taffensis (strain DSM 16823 / NCIMB 13979 / RW262)</name>
    <dbReference type="NCBI Taxonomy" id="755732"/>
    <lineage>
        <taxon>Bacteria</taxon>
        <taxon>Pseudomonadati</taxon>
        <taxon>Bacteroidota</taxon>
        <taxon>Flavobacteriia</taxon>
        <taxon>Flavobacteriales</taxon>
        <taxon>Crocinitomicaceae</taxon>
        <taxon>Fluviicola</taxon>
    </lineage>
</organism>
<reference evidence="2" key="2">
    <citation type="submission" date="2011-02" db="EMBL/GenBank/DDBJ databases">
        <title>The complete genome of Fluviicola taffensis DSM 16823.</title>
        <authorList>
            <consortium name="US DOE Joint Genome Institute (JGI-PGF)"/>
            <person name="Lucas S."/>
            <person name="Copeland A."/>
            <person name="Lapidus A."/>
            <person name="Bruce D."/>
            <person name="Goodwin L."/>
            <person name="Pitluck S."/>
            <person name="Kyrpides N."/>
            <person name="Mavromatis K."/>
            <person name="Ivanova N."/>
            <person name="Mikhailova N."/>
            <person name="Pagani I."/>
            <person name="Chertkov O."/>
            <person name="Detter J.C."/>
            <person name="Han C."/>
            <person name="Tapia R."/>
            <person name="Land M."/>
            <person name="Hauser L."/>
            <person name="Markowitz V."/>
            <person name="Cheng J.-F."/>
            <person name="Hugenholtz P."/>
            <person name="Woyke T."/>
            <person name="Wu D."/>
            <person name="Tindall B."/>
            <person name="Pomrenke H.G."/>
            <person name="Brambilla E."/>
            <person name="Klenk H.-P."/>
            <person name="Eisen J.A."/>
        </authorList>
    </citation>
    <scope>NUCLEOTIDE SEQUENCE [LARGE SCALE GENOMIC DNA]</scope>
    <source>
        <strain evidence="2">DSM 16823 / RW262 / RW262</strain>
    </source>
</reference>